<organism evidence="2 3">
    <name type="scientific">Gordonia lacunae</name>
    <dbReference type="NCBI Taxonomy" id="417102"/>
    <lineage>
        <taxon>Bacteria</taxon>
        <taxon>Bacillati</taxon>
        <taxon>Actinomycetota</taxon>
        <taxon>Actinomycetes</taxon>
        <taxon>Mycobacteriales</taxon>
        <taxon>Gordoniaceae</taxon>
        <taxon>Gordonia</taxon>
    </lineage>
</organism>
<name>A0A243Q563_9ACTN</name>
<dbReference type="OrthoDB" id="4380277at2"/>
<protein>
    <recommendedName>
        <fullName evidence="1">TY-Chap C-terminal domain-containing protein</fullName>
    </recommendedName>
</protein>
<dbReference type="InterPro" id="IPR054342">
    <property type="entry name" value="TY-Chap_C"/>
</dbReference>
<dbReference type="Proteomes" id="UP000194632">
    <property type="component" value="Unassembled WGS sequence"/>
</dbReference>
<dbReference type="AlphaFoldDB" id="A0A243Q563"/>
<keyword evidence="3" id="KW-1185">Reference proteome</keyword>
<evidence type="ECO:0000313" key="3">
    <source>
        <dbReference type="Proteomes" id="UP000194632"/>
    </source>
</evidence>
<proteinExistence type="predicted"/>
<sequence length="84" mass="9649">MPTRIAALRNHDAATLTGYLEVCDDQWEHWQSRANTARLAGADSRTIRFYDAEAAYWSRFAEMLRTAIAEVEASTRRTSRRRSA</sequence>
<dbReference type="STRING" id="417102.CA982_23885"/>
<feature type="domain" description="TY-Chap C-terminal" evidence="1">
    <location>
        <begin position="2"/>
        <end position="68"/>
    </location>
</feature>
<reference evidence="2 3" key="1">
    <citation type="submission" date="2017-05" db="EMBL/GenBank/DDBJ databases">
        <title>Biotechnological potential of actinobacteria isolated from South African environments.</title>
        <authorList>
            <person name="Le Roes-Hill M."/>
            <person name="Prins A."/>
            <person name="Durrell K.A."/>
        </authorList>
    </citation>
    <scope>NUCLEOTIDE SEQUENCE [LARGE SCALE GENOMIC DNA]</scope>
    <source>
        <strain evidence="2">BS2</strain>
    </source>
</reference>
<dbReference type="EMBL" id="NGFO01000043">
    <property type="protein sequence ID" value="OUC75995.1"/>
    <property type="molecule type" value="Genomic_DNA"/>
</dbReference>
<comment type="caution">
    <text evidence="2">The sequence shown here is derived from an EMBL/GenBank/DDBJ whole genome shotgun (WGS) entry which is preliminary data.</text>
</comment>
<evidence type="ECO:0000259" key="1">
    <source>
        <dbReference type="Pfam" id="PF22554"/>
    </source>
</evidence>
<accession>A0A243Q563</accession>
<evidence type="ECO:0000313" key="2">
    <source>
        <dbReference type="EMBL" id="OUC75995.1"/>
    </source>
</evidence>
<gene>
    <name evidence="2" type="ORF">CA982_23885</name>
</gene>
<dbReference type="Pfam" id="PF22554">
    <property type="entry name" value="Chap-C"/>
    <property type="match status" value="1"/>
</dbReference>